<gene>
    <name evidence="2" type="ORF">RchiOBHm_Chr5g0006921</name>
</gene>
<organism evidence="2 3">
    <name type="scientific">Rosa chinensis</name>
    <name type="common">China rose</name>
    <dbReference type="NCBI Taxonomy" id="74649"/>
    <lineage>
        <taxon>Eukaryota</taxon>
        <taxon>Viridiplantae</taxon>
        <taxon>Streptophyta</taxon>
        <taxon>Embryophyta</taxon>
        <taxon>Tracheophyta</taxon>
        <taxon>Spermatophyta</taxon>
        <taxon>Magnoliopsida</taxon>
        <taxon>eudicotyledons</taxon>
        <taxon>Gunneridae</taxon>
        <taxon>Pentapetalae</taxon>
        <taxon>rosids</taxon>
        <taxon>fabids</taxon>
        <taxon>Rosales</taxon>
        <taxon>Rosaceae</taxon>
        <taxon>Rosoideae</taxon>
        <taxon>Rosoideae incertae sedis</taxon>
        <taxon>Rosa</taxon>
    </lineage>
</organism>
<dbReference type="STRING" id="74649.A0A2P6Q3P5"/>
<reference evidence="2 3" key="1">
    <citation type="journal article" date="2018" name="Nat. Genet.">
        <title>The Rosa genome provides new insights in the design of modern roses.</title>
        <authorList>
            <person name="Bendahmane M."/>
        </authorList>
    </citation>
    <scope>NUCLEOTIDE SEQUENCE [LARGE SCALE GENOMIC DNA]</scope>
    <source>
        <strain evidence="3">cv. Old Blush</strain>
    </source>
</reference>
<keyword evidence="3" id="KW-1185">Reference proteome</keyword>
<evidence type="ECO:0000313" key="2">
    <source>
        <dbReference type="EMBL" id="PRQ28802.1"/>
    </source>
</evidence>
<proteinExistence type="predicted"/>
<sequence length="114" mass="13394">MQLLFFLKLYRNTVLEPRHWCQNRKLLQRCGAWTCRSLGKRGTGKQPFQLPDFIAATGIEKIRQAYIEKEDSKKSKQVHQECMQPKMAKQILIIRFAFNIFGIKSLDSYFNALP</sequence>
<protein>
    <recommendedName>
        <fullName evidence="1">DUF382 domain-containing protein</fullName>
    </recommendedName>
</protein>
<dbReference type="GO" id="GO:0005634">
    <property type="term" value="C:nucleus"/>
    <property type="evidence" value="ECO:0007669"/>
    <property type="project" value="InterPro"/>
</dbReference>
<dbReference type="PANTHER" id="PTHR12785:SF6">
    <property type="entry name" value="SPLICING FACTOR 3B SUBUNIT 2"/>
    <property type="match status" value="1"/>
</dbReference>
<dbReference type="InterPro" id="IPR052584">
    <property type="entry name" value="U2_snRNP_Complex_Component"/>
</dbReference>
<name>A0A2P6Q3P5_ROSCH</name>
<feature type="domain" description="DUF382" evidence="1">
    <location>
        <begin position="3"/>
        <end position="92"/>
    </location>
</feature>
<evidence type="ECO:0000313" key="3">
    <source>
        <dbReference type="Proteomes" id="UP000238479"/>
    </source>
</evidence>
<dbReference type="PANTHER" id="PTHR12785">
    <property type="entry name" value="SPLICING FACTOR 3B"/>
    <property type="match status" value="1"/>
</dbReference>
<dbReference type="AlphaFoldDB" id="A0A2P6Q3P5"/>
<dbReference type="Gramene" id="PRQ28802">
    <property type="protein sequence ID" value="PRQ28802"/>
    <property type="gene ID" value="RchiOBHm_Chr5g0006921"/>
</dbReference>
<dbReference type="EMBL" id="PDCK01000043">
    <property type="protein sequence ID" value="PRQ28802.1"/>
    <property type="molecule type" value="Genomic_DNA"/>
</dbReference>
<dbReference type="Pfam" id="PF04037">
    <property type="entry name" value="DUF382"/>
    <property type="match status" value="1"/>
</dbReference>
<accession>A0A2P6Q3P5</accession>
<comment type="caution">
    <text evidence="2">The sequence shown here is derived from an EMBL/GenBank/DDBJ whole genome shotgun (WGS) entry which is preliminary data.</text>
</comment>
<evidence type="ECO:0000259" key="1">
    <source>
        <dbReference type="Pfam" id="PF04037"/>
    </source>
</evidence>
<dbReference type="InterPro" id="IPR007180">
    <property type="entry name" value="DUF382"/>
</dbReference>
<dbReference type="Proteomes" id="UP000238479">
    <property type="component" value="Chromosome 5"/>
</dbReference>